<gene>
    <name evidence="2" type="ORF">NC658_15940</name>
</gene>
<evidence type="ECO:0000313" key="2">
    <source>
        <dbReference type="EMBL" id="MCM2514744.1"/>
    </source>
</evidence>
<feature type="compositionally biased region" description="Basic and acidic residues" evidence="1">
    <location>
        <begin position="7"/>
        <end position="29"/>
    </location>
</feature>
<protein>
    <submittedName>
        <fullName evidence="2">Uncharacterized protein</fullName>
    </submittedName>
</protein>
<accession>A0ABT0VTR4</accession>
<name>A0ABT0VTR4_STRGI</name>
<proteinExistence type="predicted"/>
<keyword evidence="3" id="KW-1185">Reference proteome</keyword>
<comment type="caution">
    <text evidence="2">The sequence shown here is derived from an EMBL/GenBank/DDBJ whole genome shotgun (WGS) entry which is preliminary data.</text>
</comment>
<dbReference type="Proteomes" id="UP001523263">
    <property type="component" value="Unassembled WGS sequence"/>
</dbReference>
<evidence type="ECO:0000313" key="3">
    <source>
        <dbReference type="Proteomes" id="UP001523263"/>
    </source>
</evidence>
<dbReference type="RefSeq" id="WP_251098621.1">
    <property type="nucleotide sequence ID" value="NZ_JAMQBH010000007.1"/>
</dbReference>
<dbReference type="EMBL" id="JAMQBH010000007">
    <property type="protein sequence ID" value="MCM2514744.1"/>
    <property type="molecule type" value="Genomic_DNA"/>
</dbReference>
<evidence type="ECO:0000256" key="1">
    <source>
        <dbReference type="SAM" id="MobiDB-lite"/>
    </source>
</evidence>
<organism evidence="2 3">
    <name type="scientific">Streptomyces griseoincarnatus</name>
    <dbReference type="NCBI Taxonomy" id="29305"/>
    <lineage>
        <taxon>Bacteria</taxon>
        <taxon>Bacillati</taxon>
        <taxon>Actinomycetota</taxon>
        <taxon>Actinomycetes</taxon>
        <taxon>Kitasatosporales</taxon>
        <taxon>Streptomycetaceae</taxon>
        <taxon>Streptomyces</taxon>
        <taxon>Streptomyces griseoincarnatus group</taxon>
    </lineage>
</organism>
<reference evidence="2 3" key="1">
    <citation type="submission" date="2022-06" db="EMBL/GenBank/DDBJ databases">
        <title>Whole genome sequence of Streptomyces griseoincarnatus RB7AG.</title>
        <authorList>
            <person name="Ray L."/>
            <person name="Behera S."/>
            <person name="Panda A.N."/>
        </authorList>
    </citation>
    <scope>NUCLEOTIDE SEQUENCE [LARGE SCALE GENOMIC DNA]</scope>
    <source>
        <strain evidence="2 3">RB7AG</strain>
    </source>
</reference>
<sequence>MAALDTADGRLPPDRSLTDSGRAEVDRSGGSRCVAGRRLAAYGLAHGKELRSTGPLVRPSGAPPAGTPTVVGGWTVYATEVVFPARLDLRTGRRTEWIEIVRPAAECHPAQAGGIPRSAMPLS</sequence>
<feature type="region of interest" description="Disordered" evidence="1">
    <location>
        <begin position="1"/>
        <end position="30"/>
    </location>
</feature>